<dbReference type="Proteomes" id="UP000501408">
    <property type="component" value="Chromosome 1"/>
</dbReference>
<reference evidence="1 2" key="1">
    <citation type="submission" date="2020-03" db="EMBL/GenBank/DDBJ databases">
        <title>Genome mining reveals the biosynthetic pathways of PHA and ectoines of the halophilic strain Salinivibrio costicola M318 isolated from fermented shrimp paste.</title>
        <authorList>
            <person name="Doan T.V."/>
            <person name="Tran L.T."/>
            <person name="Trieu T.A."/>
            <person name="Nguyen Q.V."/>
            <person name="Quach T.N."/>
            <person name="Phi T.Q."/>
            <person name="Kumar S."/>
        </authorList>
    </citation>
    <scope>NUCLEOTIDE SEQUENCE [LARGE SCALE GENOMIC DNA]</scope>
    <source>
        <strain evidence="1 2">M318</strain>
    </source>
</reference>
<dbReference type="RefSeq" id="WP_167313952.1">
    <property type="nucleotide sequence ID" value="NZ_CP050266.1"/>
</dbReference>
<dbReference type="EMBL" id="CP050266">
    <property type="protein sequence ID" value="QIR05278.1"/>
    <property type="molecule type" value="Genomic_DNA"/>
</dbReference>
<evidence type="ECO:0000313" key="2">
    <source>
        <dbReference type="Proteomes" id="UP000501408"/>
    </source>
</evidence>
<protein>
    <submittedName>
        <fullName evidence="1">Uncharacterized protein</fullName>
    </submittedName>
</protein>
<sequence length="135" mass="15545">MTKIIDVSLKSFLENNPNVDLGAIVVKCGAGAHLLQSVCETKREQWSNLFRDHIINDGPFDFYRVAYVPLKSYVLYKKTDNEAQLWVCYTELENRKKGYMEELLLYLKSKGMDTAVDTQNLDLQRIAIRCGVSLY</sequence>
<accession>A0ABX6K131</accession>
<keyword evidence="2" id="KW-1185">Reference proteome</keyword>
<organism evidence="1 2">
    <name type="scientific">Salinivibrio costicola</name>
    <name type="common">Vibrio costicola</name>
    <dbReference type="NCBI Taxonomy" id="51367"/>
    <lineage>
        <taxon>Bacteria</taxon>
        <taxon>Pseudomonadati</taxon>
        <taxon>Pseudomonadota</taxon>
        <taxon>Gammaproteobacteria</taxon>
        <taxon>Vibrionales</taxon>
        <taxon>Vibrionaceae</taxon>
        <taxon>Salinivibrio</taxon>
    </lineage>
</organism>
<proteinExistence type="predicted"/>
<name>A0ABX6K131_SALCS</name>
<gene>
    <name evidence="1" type="ORF">HBA18_02125</name>
</gene>
<evidence type="ECO:0000313" key="1">
    <source>
        <dbReference type="EMBL" id="QIR05278.1"/>
    </source>
</evidence>